<evidence type="ECO:0000313" key="2">
    <source>
        <dbReference type="Proteomes" id="UP001054837"/>
    </source>
</evidence>
<reference evidence="1 2" key="1">
    <citation type="submission" date="2021-06" db="EMBL/GenBank/DDBJ databases">
        <title>Caerostris darwini draft genome.</title>
        <authorList>
            <person name="Kono N."/>
            <person name="Arakawa K."/>
        </authorList>
    </citation>
    <scope>NUCLEOTIDE SEQUENCE [LARGE SCALE GENOMIC DNA]</scope>
</reference>
<accession>A0AAV4S1B3</accession>
<dbReference type="AlphaFoldDB" id="A0AAV4S1B3"/>
<gene>
    <name evidence="1" type="ORF">CDAR_88831</name>
</gene>
<dbReference type="EMBL" id="BPLQ01007078">
    <property type="protein sequence ID" value="GIY27780.1"/>
    <property type="molecule type" value="Genomic_DNA"/>
</dbReference>
<keyword evidence="2" id="KW-1185">Reference proteome</keyword>
<protein>
    <submittedName>
        <fullName evidence="1">Uncharacterized protein</fullName>
    </submittedName>
</protein>
<evidence type="ECO:0000313" key="1">
    <source>
        <dbReference type="EMBL" id="GIY27780.1"/>
    </source>
</evidence>
<name>A0AAV4S1B3_9ARAC</name>
<proteinExistence type="predicted"/>
<sequence length="96" mass="10594">MRPSMSLEIQSSVPSVSRYTCKEFTSNKHLGNSKIQIKIDYACSLEILPTTSGVETPPFTSEVETMNGLFHANSHVSVLHSLVQYVIPANKEKEGP</sequence>
<comment type="caution">
    <text evidence="1">The sequence shown here is derived from an EMBL/GenBank/DDBJ whole genome shotgun (WGS) entry which is preliminary data.</text>
</comment>
<organism evidence="1 2">
    <name type="scientific">Caerostris darwini</name>
    <dbReference type="NCBI Taxonomy" id="1538125"/>
    <lineage>
        <taxon>Eukaryota</taxon>
        <taxon>Metazoa</taxon>
        <taxon>Ecdysozoa</taxon>
        <taxon>Arthropoda</taxon>
        <taxon>Chelicerata</taxon>
        <taxon>Arachnida</taxon>
        <taxon>Araneae</taxon>
        <taxon>Araneomorphae</taxon>
        <taxon>Entelegynae</taxon>
        <taxon>Araneoidea</taxon>
        <taxon>Araneidae</taxon>
        <taxon>Caerostris</taxon>
    </lineage>
</organism>
<dbReference type="Proteomes" id="UP001054837">
    <property type="component" value="Unassembled WGS sequence"/>
</dbReference>